<dbReference type="AlphaFoldDB" id="A0AAV6JM63"/>
<name>A0AAV6JM63_9ERIC</name>
<accession>A0AAV6JM63</accession>
<reference evidence="1" key="1">
    <citation type="submission" date="2020-08" db="EMBL/GenBank/DDBJ databases">
        <title>Plant Genome Project.</title>
        <authorList>
            <person name="Zhang R.-G."/>
        </authorList>
    </citation>
    <scope>NUCLEOTIDE SEQUENCE</scope>
    <source>
        <strain evidence="1">WSP0</strain>
        <tissue evidence="1">Leaf</tissue>
    </source>
</reference>
<sequence>MEKSMRITRRSLCCHLALLDGVDYARIRGIHGGRSTEMIETGISLRRQLYSNKDNILMQII</sequence>
<comment type="caution">
    <text evidence="1">The sequence shown here is derived from an EMBL/GenBank/DDBJ whole genome shotgun (WGS) entry which is preliminary data.</text>
</comment>
<organism evidence="1 2">
    <name type="scientific">Rhododendron griersonianum</name>
    <dbReference type="NCBI Taxonomy" id="479676"/>
    <lineage>
        <taxon>Eukaryota</taxon>
        <taxon>Viridiplantae</taxon>
        <taxon>Streptophyta</taxon>
        <taxon>Embryophyta</taxon>
        <taxon>Tracheophyta</taxon>
        <taxon>Spermatophyta</taxon>
        <taxon>Magnoliopsida</taxon>
        <taxon>eudicotyledons</taxon>
        <taxon>Gunneridae</taxon>
        <taxon>Pentapetalae</taxon>
        <taxon>asterids</taxon>
        <taxon>Ericales</taxon>
        <taxon>Ericaceae</taxon>
        <taxon>Ericoideae</taxon>
        <taxon>Rhodoreae</taxon>
        <taxon>Rhododendron</taxon>
    </lineage>
</organism>
<dbReference type="Proteomes" id="UP000823749">
    <property type="component" value="Chromosome 7"/>
</dbReference>
<gene>
    <name evidence="1" type="ORF">RHGRI_020585</name>
</gene>
<proteinExistence type="predicted"/>
<protein>
    <submittedName>
        <fullName evidence="1">Uncharacterized protein</fullName>
    </submittedName>
</protein>
<evidence type="ECO:0000313" key="1">
    <source>
        <dbReference type="EMBL" id="KAG5540420.1"/>
    </source>
</evidence>
<keyword evidence="2" id="KW-1185">Reference proteome</keyword>
<dbReference type="EMBL" id="JACTNZ010000007">
    <property type="protein sequence ID" value="KAG5540420.1"/>
    <property type="molecule type" value="Genomic_DNA"/>
</dbReference>
<evidence type="ECO:0000313" key="2">
    <source>
        <dbReference type="Proteomes" id="UP000823749"/>
    </source>
</evidence>